<dbReference type="AlphaFoldDB" id="A0A150WWG1"/>
<reference evidence="2 3" key="1">
    <citation type="submission" date="2016-03" db="EMBL/GenBank/DDBJ databases">
        <authorList>
            <person name="Ploux O."/>
        </authorList>
    </citation>
    <scope>NUCLEOTIDE SEQUENCE [LARGE SCALE GENOMIC DNA]</scope>
    <source>
        <strain evidence="2 3">BER2</strain>
    </source>
</reference>
<dbReference type="OrthoDB" id="680465at2"/>
<dbReference type="Proteomes" id="UP000075391">
    <property type="component" value="Unassembled WGS sequence"/>
</dbReference>
<dbReference type="PANTHER" id="PTHR34606:SF15">
    <property type="entry name" value="BON DOMAIN-CONTAINING PROTEIN"/>
    <property type="match status" value="1"/>
</dbReference>
<sequence>MRDTNPRFRHITSDSVDYGLRTNAVHNPSSGYSYSDAESYEWDRSMNPNVRYVPGESNRDLARRDRDYSGVGPKNYRRTDERIYEDVCEVLSRHPDIDASEIEVSVREGIVFLDGTVETRRVRQLAQEIIDGLPGVEDVENYLDVPQRDRDRRRIARSLS</sequence>
<protein>
    <recommendedName>
        <fullName evidence="1">BON domain-containing protein</fullName>
    </recommendedName>
</protein>
<dbReference type="InterPro" id="IPR051686">
    <property type="entry name" value="Lipoprotein_DolP"/>
</dbReference>
<dbReference type="Pfam" id="PF04972">
    <property type="entry name" value="BON"/>
    <property type="match status" value="1"/>
</dbReference>
<evidence type="ECO:0000259" key="1">
    <source>
        <dbReference type="PROSITE" id="PS50914"/>
    </source>
</evidence>
<dbReference type="InterPro" id="IPR007055">
    <property type="entry name" value="BON_dom"/>
</dbReference>
<evidence type="ECO:0000313" key="3">
    <source>
        <dbReference type="Proteomes" id="UP000075391"/>
    </source>
</evidence>
<comment type="caution">
    <text evidence="2">The sequence shown here is derived from an EMBL/GenBank/DDBJ whole genome shotgun (WGS) entry which is preliminary data.</text>
</comment>
<name>A0A150WWG1_BDEBC</name>
<dbReference type="PANTHER" id="PTHR34606">
    <property type="entry name" value="BON DOMAIN-CONTAINING PROTEIN"/>
    <property type="match status" value="1"/>
</dbReference>
<gene>
    <name evidence="2" type="ORF">AZI85_01470</name>
</gene>
<organism evidence="2 3">
    <name type="scientific">Bdellovibrio bacteriovorus</name>
    <dbReference type="NCBI Taxonomy" id="959"/>
    <lineage>
        <taxon>Bacteria</taxon>
        <taxon>Pseudomonadati</taxon>
        <taxon>Bdellovibrionota</taxon>
        <taxon>Bdellovibrionia</taxon>
        <taxon>Bdellovibrionales</taxon>
        <taxon>Pseudobdellovibrionaceae</taxon>
        <taxon>Bdellovibrio</taxon>
    </lineage>
</organism>
<accession>A0A150WWG1</accession>
<dbReference type="Gene3D" id="3.30.1340.30">
    <property type="match status" value="1"/>
</dbReference>
<dbReference type="RefSeq" id="WP_063242406.1">
    <property type="nucleotide sequence ID" value="NZ_LUKF01000001.1"/>
</dbReference>
<evidence type="ECO:0000313" key="2">
    <source>
        <dbReference type="EMBL" id="KYG70632.1"/>
    </source>
</evidence>
<feature type="domain" description="BON" evidence="1">
    <location>
        <begin position="79"/>
        <end position="147"/>
    </location>
</feature>
<proteinExistence type="predicted"/>
<dbReference type="EMBL" id="LUKF01000001">
    <property type="protein sequence ID" value="KYG70632.1"/>
    <property type="molecule type" value="Genomic_DNA"/>
</dbReference>
<dbReference type="PROSITE" id="PS50914">
    <property type="entry name" value="BON"/>
    <property type="match status" value="1"/>
</dbReference>